<dbReference type="Gene3D" id="3.40.50.150">
    <property type="entry name" value="Vaccinia Virus protein VP39"/>
    <property type="match status" value="1"/>
</dbReference>
<dbReference type="Pfam" id="PF13847">
    <property type="entry name" value="Methyltransf_31"/>
    <property type="match status" value="1"/>
</dbReference>
<dbReference type="SUPFAM" id="SSF53335">
    <property type="entry name" value="S-adenosyl-L-methionine-dependent methyltransferases"/>
    <property type="match status" value="1"/>
</dbReference>
<keyword evidence="3" id="KW-1185">Reference proteome</keyword>
<organism evidence="2 3">
    <name type="scientific">Clarias magur</name>
    <name type="common">Asian catfish</name>
    <name type="synonym">Macropteronotus magur</name>
    <dbReference type="NCBI Taxonomy" id="1594786"/>
    <lineage>
        <taxon>Eukaryota</taxon>
        <taxon>Metazoa</taxon>
        <taxon>Chordata</taxon>
        <taxon>Craniata</taxon>
        <taxon>Vertebrata</taxon>
        <taxon>Euteleostomi</taxon>
        <taxon>Actinopterygii</taxon>
        <taxon>Neopterygii</taxon>
        <taxon>Teleostei</taxon>
        <taxon>Ostariophysi</taxon>
        <taxon>Siluriformes</taxon>
        <taxon>Clariidae</taxon>
        <taxon>Clarias</taxon>
    </lineage>
</organism>
<evidence type="ECO:0000313" key="2">
    <source>
        <dbReference type="EMBL" id="KAF5899606.1"/>
    </source>
</evidence>
<accession>A0A8J4TKG3</accession>
<dbReference type="InterPro" id="IPR025714">
    <property type="entry name" value="Methyltranfer_dom"/>
</dbReference>
<feature type="non-terminal residue" evidence="2">
    <location>
        <position position="50"/>
    </location>
</feature>
<keyword evidence="2" id="KW-0808">Transferase</keyword>
<dbReference type="EMBL" id="QNUK01000162">
    <property type="protein sequence ID" value="KAF5899606.1"/>
    <property type="molecule type" value="Genomic_DNA"/>
</dbReference>
<name>A0A8J4TKG3_CLAMG</name>
<protein>
    <submittedName>
        <fullName evidence="2">Arsenite methyltransferase-like</fullName>
    </submittedName>
</protein>
<dbReference type="Proteomes" id="UP000727407">
    <property type="component" value="Unassembled WGS sequence"/>
</dbReference>
<dbReference type="InterPro" id="IPR029063">
    <property type="entry name" value="SAM-dependent_MTases_sf"/>
</dbReference>
<feature type="domain" description="Methyltransferase" evidence="1">
    <location>
        <begin position="13"/>
        <end position="49"/>
    </location>
</feature>
<evidence type="ECO:0000313" key="3">
    <source>
        <dbReference type="Proteomes" id="UP000727407"/>
    </source>
</evidence>
<sequence>FFGCGLVAPEKLKGCSVLDLGSGSGRDCYVLSNLVGDNGRVTGIDMTEDL</sequence>
<gene>
    <name evidence="2" type="primary">As3mt</name>
    <name evidence="2" type="ORF">DAT39_010677</name>
</gene>
<dbReference type="GO" id="GO:0008168">
    <property type="term" value="F:methyltransferase activity"/>
    <property type="evidence" value="ECO:0007669"/>
    <property type="project" value="UniProtKB-KW"/>
</dbReference>
<feature type="non-terminal residue" evidence="2">
    <location>
        <position position="1"/>
    </location>
</feature>
<reference evidence="2" key="1">
    <citation type="submission" date="2020-07" db="EMBL/GenBank/DDBJ databases">
        <title>Clarias magur genome sequencing, assembly and annotation.</title>
        <authorList>
            <person name="Kushwaha B."/>
            <person name="Kumar R."/>
            <person name="Das P."/>
            <person name="Joshi C.G."/>
            <person name="Kumar D."/>
            <person name="Nagpure N.S."/>
            <person name="Pandey M."/>
            <person name="Agarwal S."/>
            <person name="Srivastava S."/>
            <person name="Singh M."/>
            <person name="Sahoo L."/>
            <person name="Jayasankar P."/>
            <person name="Meher P.K."/>
            <person name="Koringa P.G."/>
            <person name="Iquebal M.A."/>
            <person name="Das S.P."/>
            <person name="Bit A."/>
            <person name="Patnaik S."/>
            <person name="Patel N."/>
            <person name="Shah T.M."/>
            <person name="Hinsu A."/>
            <person name="Jena J.K."/>
        </authorList>
    </citation>
    <scope>NUCLEOTIDE SEQUENCE</scope>
    <source>
        <strain evidence="2">CIFAMagur01</strain>
        <tissue evidence="2">Testis</tissue>
    </source>
</reference>
<proteinExistence type="predicted"/>
<dbReference type="OrthoDB" id="8300214at2759"/>
<dbReference type="AlphaFoldDB" id="A0A8J4TKG3"/>
<evidence type="ECO:0000259" key="1">
    <source>
        <dbReference type="Pfam" id="PF13847"/>
    </source>
</evidence>
<keyword evidence="2" id="KW-0489">Methyltransferase</keyword>
<comment type="caution">
    <text evidence="2">The sequence shown here is derived from an EMBL/GenBank/DDBJ whole genome shotgun (WGS) entry which is preliminary data.</text>
</comment>
<dbReference type="GO" id="GO:0032259">
    <property type="term" value="P:methylation"/>
    <property type="evidence" value="ECO:0007669"/>
    <property type="project" value="UniProtKB-KW"/>
</dbReference>